<organism evidence="2 3">
    <name type="scientific">Dorcoceras hygrometricum</name>
    <dbReference type="NCBI Taxonomy" id="472368"/>
    <lineage>
        <taxon>Eukaryota</taxon>
        <taxon>Viridiplantae</taxon>
        <taxon>Streptophyta</taxon>
        <taxon>Embryophyta</taxon>
        <taxon>Tracheophyta</taxon>
        <taxon>Spermatophyta</taxon>
        <taxon>Magnoliopsida</taxon>
        <taxon>eudicotyledons</taxon>
        <taxon>Gunneridae</taxon>
        <taxon>Pentapetalae</taxon>
        <taxon>asterids</taxon>
        <taxon>lamiids</taxon>
        <taxon>Lamiales</taxon>
        <taxon>Gesneriaceae</taxon>
        <taxon>Didymocarpoideae</taxon>
        <taxon>Trichosporeae</taxon>
        <taxon>Loxocarpinae</taxon>
        <taxon>Dorcoceras</taxon>
    </lineage>
</organism>
<dbReference type="AlphaFoldDB" id="A0A2Z7ALR6"/>
<evidence type="ECO:0000313" key="2">
    <source>
        <dbReference type="EMBL" id="KZV22406.1"/>
    </source>
</evidence>
<dbReference type="Proteomes" id="UP000250235">
    <property type="component" value="Unassembled WGS sequence"/>
</dbReference>
<dbReference type="EMBL" id="KV014373">
    <property type="protein sequence ID" value="KZV22406.1"/>
    <property type="molecule type" value="Genomic_DNA"/>
</dbReference>
<keyword evidence="3" id="KW-1185">Reference proteome</keyword>
<accession>A0A2Z7ALR6</accession>
<feature type="compositionally biased region" description="Acidic residues" evidence="1">
    <location>
        <begin position="17"/>
        <end position="32"/>
    </location>
</feature>
<name>A0A2Z7ALR6_9LAMI</name>
<gene>
    <name evidence="2" type="ORF">F511_22641</name>
</gene>
<evidence type="ECO:0000256" key="1">
    <source>
        <dbReference type="SAM" id="MobiDB-lite"/>
    </source>
</evidence>
<feature type="region of interest" description="Disordered" evidence="1">
    <location>
        <begin position="1"/>
        <end position="32"/>
    </location>
</feature>
<reference evidence="2 3" key="1">
    <citation type="journal article" date="2015" name="Proc. Natl. Acad. Sci. U.S.A.">
        <title>The resurrection genome of Boea hygrometrica: A blueprint for survival of dehydration.</title>
        <authorList>
            <person name="Xiao L."/>
            <person name="Yang G."/>
            <person name="Zhang L."/>
            <person name="Yang X."/>
            <person name="Zhao S."/>
            <person name="Ji Z."/>
            <person name="Zhou Q."/>
            <person name="Hu M."/>
            <person name="Wang Y."/>
            <person name="Chen M."/>
            <person name="Xu Y."/>
            <person name="Jin H."/>
            <person name="Xiao X."/>
            <person name="Hu G."/>
            <person name="Bao F."/>
            <person name="Hu Y."/>
            <person name="Wan P."/>
            <person name="Li L."/>
            <person name="Deng X."/>
            <person name="Kuang T."/>
            <person name="Xiang C."/>
            <person name="Zhu J.K."/>
            <person name="Oliver M.J."/>
            <person name="He Y."/>
        </authorList>
    </citation>
    <scope>NUCLEOTIDE SEQUENCE [LARGE SCALE GENOMIC DNA]</scope>
    <source>
        <strain evidence="3">cv. XS01</strain>
    </source>
</reference>
<feature type="compositionally biased region" description="Basic and acidic residues" evidence="1">
    <location>
        <begin position="1"/>
        <end position="16"/>
    </location>
</feature>
<proteinExistence type="predicted"/>
<evidence type="ECO:0000313" key="3">
    <source>
        <dbReference type="Proteomes" id="UP000250235"/>
    </source>
</evidence>
<sequence>MTSRRKEPSDKNKEIDSMPELEELQATDEDQQEISVQGMVDRIEGHSHGHTMAKQPAEPQEDILEKNVVDTEEASKVMTEGVLAYMKQ</sequence>
<protein>
    <submittedName>
        <fullName evidence="2">Myosin-9-like</fullName>
    </submittedName>
</protein>